<reference evidence="2 3" key="1">
    <citation type="submission" date="2020-07" db="EMBL/GenBank/DDBJ databases">
        <title>The yeast mating-type switching endonuclease HO is a domesticated member of an unorthodox homing genetic element family.</title>
        <authorList>
            <person name="Coughlan A.Y."/>
            <person name="Lombardi L."/>
            <person name="Braun-Galleani S."/>
            <person name="Martos A.R."/>
            <person name="Galeote V."/>
            <person name="Bigey F."/>
            <person name="Dequin S."/>
            <person name="Byrne K.P."/>
            <person name="Wolfe K.H."/>
        </authorList>
    </citation>
    <scope>NUCLEOTIDE SEQUENCE [LARGE SCALE GENOMIC DNA]</scope>
    <source>
        <strain evidence="2 3">NRRL Y-6702</strain>
    </source>
</reference>
<proteinExistence type="predicted"/>
<sequence length="845" mass="95747">MAKNSEEASNGVDMKKEVNDVDESQSNGGLSLPMIQQELNATSEKFHELEDLLLSRDTTVTATIQDLFNTVKTLSYNQSILENKLDDALKNQINSDVLVNSINERLNKLSSSMGTITKSFQSSEASNNLSSLASMVPVDNGGDQLMSRPPTVRRGPGRPRKESNLNRTSEYSNHNIQQVKVMLPTGGVQLAKSKRYFTDPSVDSDYSASVKEEPISHGKQVLSSTTSTNNSNVANPIKRKRGRPPKKRTVETVIINENHINEEEDEEEKATTNLTNTNANTASLSNSNLPHIMNADGMLPVEAPSTVNSPAPTTRSSSSSSLPSHEIPSTVATVDSTNYQENHDANHINSENGIVTTRIITPLARKKLLGANIDNDNIVVEISPSNGDGDNESNINLNRQQRELEKRRDSREKMLVNMKYNDREKAKSFMESNKKLLKAMRDEERRKRMTALIYDTKSPYPARVLNRLPNSSPSSAQPAKPTEVQPQVPKVEENNQLTKKIGISSILNTEESYAKEESPNEVIGPLKRTRTNEFEEEEEEEDLEDVDESQSGRSIRRRRLSIQMASPTDETGSNNEMSDGALGKKNESHVSLLLASPIELLCRDGFFYRRNMPNVPITTGAYLEFKFKPKQDELINLRLNQKDFSDKTKQNRMNAHFLKPEIEMETEHAFSILSNTTLTEKYVNSLEYFLMEFRWENKLVGLGLKLRESKRTWQRRKALFALFEFWRDQSREKRNFAGFTILHAVKEMENYRIFINRSVSWFYNHITLLKMILYDLCDNVDTQWREWMFHKGETIPVLGINDVNEENINEAIDNVLTLDFLDDGSENNQVKSSKVIPPSSHESSV</sequence>
<dbReference type="KEGG" id="zmk:HG535_0A04030"/>
<dbReference type="GeneID" id="59234099"/>
<accession>A0A7H9AW70</accession>
<evidence type="ECO:0000313" key="3">
    <source>
        <dbReference type="Proteomes" id="UP000509704"/>
    </source>
</evidence>
<dbReference type="Proteomes" id="UP000509704">
    <property type="component" value="Chromosome 1"/>
</dbReference>
<gene>
    <name evidence="2" type="ORF">HG535_0A04030</name>
</gene>
<feature type="region of interest" description="Disordered" evidence="1">
    <location>
        <begin position="1"/>
        <end position="28"/>
    </location>
</feature>
<feature type="region of interest" description="Disordered" evidence="1">
    <location>
        <begin position="462"/>
        <end position="496"/>
    </location>
</feature>
<feature type="compositionally biased region" description="Basic residues" evidence="1">
    <location>
        <begin position="237"/>
        <end position="247"/>
    </location>
</feature>
<feature type="region of interest" description="Disordered" evidence="1">
    <location>
        <begin position="302"/>
        <end position="328"/>
    </location>
</feature>
<dbReference type="EMBL" id="CP058604">
    <property type="protein sequence ID" value="QLG70463.1"/>
    <property type="molecule type" value="Genomic_DNA"/>
</dbReference>
<evidence type="ECO:0000313" key="2">
    <source>
        <dbReference type="EMBL" id="QLG70463.1"/>
    </source>
</evidence>
<dbReference type="RefSeq" id="XP_037142191.1">
    <property type="nucleotide sequence ID" value="XM_037286296.1"/>
</dbReference>
<feature type="region of interest" description="Disordered" evidence="1">
    <location>
        <begin position="133"/>
        <end position="176"/>
    </location>
</feature>
<organism evidence="2 3">
    <name type="scientific">Zygotorulaspora mrakii</name>
    <name type="common">Zygosaccharomyces mrakii</name>
    <dbReference type="NCBI Taxonomy" id="42260"/>
    <lineage>
        <taxon>Eukaryota</taxon>
        <taxon>Fungi</taxon>
        <taxon>Dikarya</taxon>
        <taxon>Ascomycota</taxon>
        <taxon>Saccharomycotina</taxon>
        <taxon>Saccharomycetes</taxon>
        <taxon>Saccharomycetales</taxon>
        <taxon>Saccharomycetaceae</taxon>
        <taxon>Zygotorulaspora</taxon>
    </lineage>
</organism>
<feature type="compositionally biased region" description="Low complexity" evidence="1">
    <location>
        <begin position="223"/>
        <end position="232"/>
    </location>
</feature>
<feature type="compositionally biased region" description="Low complexity" evidence="1">
    <location>
        <begin position="271"/>
        <end position="285"/>
    </location>
</feature>
<feature type="compositionally biased region" description="Polar residues" evidence="1">
    <location>
        <begin position="468"/>
        <end position="477"/>
    </location>
</feature>
<feature type="compositionally biased region" description="Low complexity" evidence="1">
    <location>
        <begin position="309"/>
        <end position="328"/>
    </location>
</feature>
<protein>
    <submittedName>
        <fullName evidence="2">Uncharacterized protein</fullName>
    </submittedName>
</protein>
<feature type="compositionally biased region" description="Polar residues" evidence="1">
    <location>
        <begin position="384"/>
        <end position="399"/>
    </location>
</feature>
<dbReference type="OrthoDB" id="4067996at2759"/>
<feature type="compositionally biased region" description="Polar residues" evidence="1">
    <location>
        <begin position="564"/>
        <end position="577"/>
    </location>
</feature>
<feature type="region of interest" description="Disordered" evidence="1">
    <location>
        <begin position="511"/>
        <end position="583"/>
    </location>
</feature>
<feature type="region of interest" description="Disordered" evidence="1">
    <location>
        <begin position="198"/>
        <end position="285"/>
    </location>
</feature>
<keyword evidence="3" id="KW-1185">Reference proteome</keyword>
<name>A0A7H9AW70_ZYGMR</name>
<feature type="region of interest" description="Disordered" evidence="1">
    <location>
        <begin position="384"/>
        <end position="407"/>
    </location>
</feature>
<dbReference type="AlphaFoldDB" id="A0A7H9AW70"/>
<feature type="compositionally biased region" description="Acidic residues" evidence="1">
    <location>
        <begin position="534"/>
        <end position="548"/>
    </location>
</feature>
<evidence type="ECO:0000256" key="1">
    <source>
        <dbReference type="SAM" id="MobiDB-lite"/>
    </source>
</evidence>
<feature type="compositionally biased region" description="Polar residues" evidence="1">
    <location>
        <begin position="165"/>
        <end position="176"/>
    </location>
</feature>